<comment type="caution">
    <text evidence="1">The sequence shown here is derived from an EMBL/GenBank/DDBJ whole genome shotgun (WGS) entry which is preliminary data.</text>
</comment>
<accession>A6EY97</accession>
<dbReference type="Proteomes" id="UP000005856">
    <property type="component" value="Unassembled WGS sequence"/>
</dbReference>
<dbReference type="STRING" id="443152.MDG893_18222"/>
<dbReference type="AlphaFoldDB" id="A6EY97"/>
<keyword evidence="2" id="KW-1185">Reference proteome</keyword>
<evidence type="ECO:0000313" key="2">
    <source>
        <dbReference type="Proteomes" id="UP000005856"/>
    </source>
</evidence>
<reference evidence="1 2" key="1">
    <citation type="submission" date="2007-06" db="EMBL/GenBank/DDBJ databases">
        <authorList>
            <person name="Green D."/>
            <person name="Ferriera S."/>
            <person name="Johnson J."/>
            <person name="Kravitz S."/>
            <person name="Beeson K."/>
            <person name="Sutton G."/>
            <person name="Rogers Y.-H."/>
            <person name="Friedman R."/>
            <person name="Frazier M."/>
            <person name="Venter J.C."/>
        </authorList>
    </citation>
    <scope>NUCLEOTIDE SEQUENCE [LARGE SCALE GENOMIC DNA]</scope>
    <source>
        <strain evidence="1 2">DG893</strain>
    </source>
</reference>
<protein>
    <submittedName>
        <fullName evidence="1">Uncharacterized protein</fullName>
    </submittedName>
</protein>
<evidence type="ECO:0000313" key="1">
    <source>
        <dbReference type="EMBL" id="EDM48505.1"/>
    </source>
</evidence>
<organism evidence="1 2">
    <name type="scientific">Marinobacter algicola DG893</name>
    <dbReference type="NCBI Taxonomy" id="443152"/>
    <lineage>
        <taxon>Bacteria</taxon>
        <taxon>Pseudomonadati</taxon>
        <taxon>Pseudomonadota</taxon>
        <taxon>Gammaproteobacteria</taxon>
        <taxon>Pseudomonadales</taxon>
        <taxon>Marinobacteraceae</taxon>
        <taxon>Marinobacter</taxon>
    </lineage>
</organism>
<sequence length="59" mass="6353">MIDNNAMGVFEGPNIHSELPGECKYHANIDRDEQEHWFAPLSLVIVGDSVAGGLCRAGA</sequence>
<proteinExistence type="predicted"/>
<gene>
    <name evidence="1" type="ORF">MDG893_18222</name>
</gene>
<dbReference type="EMBL" id="ABCP01000006">
    <property type="protein sequence ID" value="EDM48505.1"/>
    <property type="molecule type" value="Genomic_DNA"/>
</dbReference>
<name>A6EY97_9GAMM</name>